<comment type="function">
    <text evidence="2">Catalyzes the reduction of dTDP-6-deoxy-L-lyxo-4-hexulose to yield dTDP-L-rhamnose.</text>
</comment>
<name>A0A0A2A900_PROMR</name>
<comment type="similarity">
    <text evidence="1 2">Belongs to the dTDP-4-dehydrorhamnose reductase family.</text>
</comment>
<evidence type="ECO:0000313" key="4">
    <source>
        <dbReference type="EMBL" id="KGF96898.1"/>
    </source>
</evidence>
<protein>
    <recommendedName>
        <fullName evidence="2">dTDP-4-dehydrorhamnose reductase</fullName>
        <ecNumber evidence="2">1.1.1.133</ecNumber>
    </recommendedName>
</protein>
<dbReference type="InterPro" id="IPR029903">
    <property type="entry name" value="RmlD-like-bd"/>
</dbReference>
<evidence type="ECO:0000259" key="3">
    <source>
        <dbReference type="Pfam" id="PF04321"/>
    </source>
</evidence>
<dbReference type="PANTHER" id="PTHR10491:SF4">
    <property type="entry name" value="METHIONINE ADENOSYLTRANSFERASE 2 SUBUNIT BETA"/>
    <property type="match status" value="1"/>
</dbReference>
<gene>
    <name evidence="4" type="ORF">EU96_1536</name>
</gene>
<proteinExistence type="inferred from homology"/>
<dbReference type="Proteomes" id="UP000030445">
    <property type="component" value="Unassembled WGS sequence"/>
</dbReference>
<keyword evidence="2 4" id="KW-0560">Oxidoreductase</keyword>
<dbReference type="PANTHER" id="PTHR10491">
    <property type="entry name" value="DTDP-4-DEHYDRORHAMNOSE REDUCTASE"/>
    <property type="match status" value="1"/>
</dbReference>
<comment type="caution">
    <text evidence="4">The sequence shown here is derived from an EMBL/GenBank/DDBJ whole genome shotgun (WGS) entry which is preliminary data.</text>
</comment>
<evidence type="ECO:0000256" key="1">
    <source>
        <dbReference type="ARBA" id="ARBA00010944"/>
    </source>
</evidence>
<dbReference type="SUPFAM" id="SSF51735">
    <property type="entry name" value="NAD(P)-binding Rossmann-fold domains"/>
    <property type="match status" value="1"/>
</dbReference>
<dbReference type="Gene3D" id="3.40.50.720">
    <property type="entry name" value="NAD(P)-binding Rossmann-like Domain"/>
    <property type="match status" value="1"/>
</dbReference>
<dbReference type="EC" id="1.1.1.133" evidence="2"/>
<dbReference type="InterPro" id="IPR036291">
    <property type="entry name" value="NAD(P)-bd_dom_sf"/>
</dbReference>
<dbReference type="Pfam" id="PF04321">
    <property type="entry name" value="RmlD_sub_bind"/>
    <property type="match status" value="1"/>
</dbReference>
<evidence type="ECO:0000256" key="2">
    <source>
        <dbReference type="RuleBase" id="RU364082"/>
    </source>
</evidence>
<evidence type="ECO:0000313" key="5">
    <source>
        <dbReference type="Proteomes" id="UP000030445"/>
    </source>
</evidence>
<dbReference type="Gene3D" id="3.90.25.10">
    <property type="entry name" value="UDP-galactose 4-epimerase, domain 1"/>
    <property type="match status" value="1"/>
</dbReference>
<sequence>MLTGSSGQLGKEIIDQRPLSFELLLPKRNELDLSNKLNCQNYINFHKPDFIINAGAFTNVDLAEKESDLCFAINAEAPFIFANAIKEYGGNLLQISSDYVFDGRKSSPYETKDIRNPISSYGYSKAKCEEITEEILTPNNQLVILRTSWLLGHQGKNFLQTMLNLHQTKNKLKVVSDQIGVMSSTFDLAKICWEIIINWNIISKKHHIFHRTCQGVSSWFDIAVEIGDIATKYGILENPAEVTPIKTKDYNTLAKRPMFSLLDCSGSNGLNNIVCKYWRHELENIISKIKDKQ</sequence>
<dbReference type="GO" id="GO:0008831">
    <property type="term" value="F:dTDP-4-dehydrorhamnose reductase activity"/>
    <property type="evidence" value="ECO:0007669"/>
    <property type="project" value="UniProtKB-EC"/>
</dbReference>
<reference evidence="5" key="1">
    <citation type="journal article" date="2014" name="Sci. Data">
        <title>Genomes of diverse isolates of the marine cyanobacterium Prochlorococcus.</title>
        <authorList>
            <person name="Biller S."/>
            <person name="Berube P."/>
            <person name="Thompson J."/>
            <person name="Kelly L."/>
            <person name="Roggensack S."/>
            <person name="Awad L."/>
            <person name="Roache-Johnson K."/>
            <person name="Ding H."/>
            <person name="Giovannoni S.J."/>
            <person name="Moore L.R."/>
            <person name="Chisholm S.W."/>
        </authorList>
    </citation>
    <scope>NUCLEOTIDE SEQUENCE [LARGE SCALE GENOMIC DNA]</scope>
    <source>
        <strain evidence="5">MIT 9302</strain>
    </source>
</reference>
<dbReference type="InterPro" id="IPR005913">
    <property type="entry name" value="dTDP_dehydrorham_reduct"/>
</dbReference>
<organism evidence="4 5">
    <name type="scientific">Prochlorococcus marinus str. MIT 9302</name>
    <dbReference type="NCBI Taxonomy" id="74545"/>
    <lineage>
        <taxon>Bacteria</taxon>
        <taxon>Bacillati</taxon>
        <taxon>Cyanobacteriota</taxon>
        <taxon>Cyanophyceae</taxon>
        <taxon>Synechococcales</taxon>
        <taxon>Prochlorococcaceae</taxon>
        <taxon>Prochlorococcus</taxon>
    </lineage>
</organism>
<comment type="pathway">
    <text evidence="2">Carbohydrate biosynthesis; dTDP-L-rhamnose biosynthesis.</text>
</comment>
<dbReference type="eggNOG" id="COG1091">
    <property type="taxonomic scope" value="Bacteria"/>
</dbReference>
<feature type="domain" description="RmlD-like substrate binding" evidence="3">
    <location>
        <begin position="1"/>
        <end position="289"/>
    </location>
</feature>
<dbReference type="AlphaFoldDB" id="A0A0A2A900"/>
<dbReference type="NCBIfam" id="TIGR01214">
    <property type="entry name" value="rmlD"/>
    <property type="match status" value="1"/>
</dbReference>
<dbReference type="EMBL" id="JNAM01000011">
    <property type="protein sequence ID" value="KGF96898.1"/>
    <property type="molecule type" value="Genomic_DNA"/>
</dbReference>
<dbReference type="UniPathway" id="UPA00124"/>
<dbReference type="CDD" id="cd05254">
    <property type="entry name" value="dTDP_HR_like_SDR_e"/>
    <property type="match status" value="1"/>
</dbReference>
<keyword evidence="2" id="KW-0521">NADP</keyword>
<dbReference type="STRING" id="74545.EU96_1536"/>
<dbReference type="GO" id="GO:0019305">
    <property type="term" value="P:dTDP-rhamnose biosynthetic process"/>
    <property type="evidence" value="ECO:0007669"/>
    <property type="project" value="UniProtKB-UniPathway"/>
</dbReference>
<accession>A0A0A2A900</accession>